<reference evidence="3 4" key="1">
    <citation type="journal article" date="2018" name="Mol. Biol. Evol.">
        <title>Broad Genomic Sampling Reveals a Smut Pathogenic Ancestry of the Fungal Clade Ustilaginomycotina.</title>
        <authorList>
            <person name="Kijpornyongpan T."/>
            <person name="Mondo S.J."/>
            <person name="Barry K."/>
            <person name="Sandor L."/>
            <person name="Lee J."/>
            <person name="Lipzen A."/>
            <person name="Pangilinan J."/>
            <person name="LaButti K."/>
            <person name="Hainaut M."/>
            <person name="Henrissat B."/>
            <person name="Grigoriev I.V."/>
            <person name="Spatafora J.W."/>
            <person name="Aime M.C."/>
        </authorList>
    </citation>
    <scope>NUCLEOTIDE SEQUENCE [LARGE SCALE GENOMIC DNA]</scope>
    <source>
        <strain evidence="3 4">MCA 4198</strain>
    </source>
</reference>
<dbReference type="RefSeq" id="XP_025373763.1">
    <property type="nucleotide sequence ID" value="XM_025525559.1"/>
</dbReference>
<keyword evidence="2" id="KW-0732">Signal</keyword>
<sequence>MMLRSNVTLRFLGVLLAVATMTAGSLVPRAGLKVPKQGAEEVTPNYEVLRRFERFNGPRLVKRNDPPCRTIGCDDEQQKKCPGHCNPICPHDLICRDKYDDVDVLYESHKAKKKEESQTRTDIHGELKWPPVASRPSSPQREPIKEEGSSVKLGSDEEEGSSLWLESDEEKGSSP</sequence>
<feature type="region of interest" description="Disordered" evidence="1">
    <location>
        <begin position="111"/>
        <end position="175"/>
    </location>
</feature>
<name>A0A316YFP7_9BASI</name>
<dbReference type="GeneID" id="37047475"/>
<dbReference type="Proteomes" id="UP000245768">
    <property type="component" value="Unassembled WGS sequence"/>
</dbReference>
<protein>
    <recommendedName>
        <fullName evidence="5">Long chronological lifespan protein 2</fullName>
    </recommendedName>
</protein>
<proteinExistence type="predicted"/>
<evidence type="ECO:0008006" key="5">
    <source>
        <dbReference type="Google" id="ProtNLM"/>
    </source>
</evidence>
<evidence type="ECO:0000313" key="3">
    <source>
        <dbReference type="EMBL" id="PWN86565.1"/>
    </source>
</evidence>
<feature type="signal peptide" evidence="2">
    <location>
        <begin position="1"/>
        <end position="24"/>
    </location>
</feature>
<dbReference type="InParanoid" id="A0A316YFP7"/>
<feature type="chain" id="PRO_5016390217" description="Long chronological lifespan protein 2" evidence="2">
    <location>
        <begin position="25"/>
        <end position="175"/>
    </location>
</feature>
<accession>A0A316YFP7</accession>
<evidence type="ECO:0000313" key="4">
    <source>
        <dbReference type="Proteomes" id="UP000245768"/>
    </source>
</evidence>
<keyword evidence="4" id="KW-1185">Reference proteome</keyword>
<feature type="compositionally biased region" description="Basic and acidic residues" evidence="1">
    <location>
        <begin position="111"/>
        <end position="127"/>
    </location>
</feature>
<evidence type="ECO:0000256" key="2">
    <source>
        <dbReference type="SAM" id="SignalP"/>
    </source>
</evidence>
<evidence type="ECO:0000256" key="1">
    <source>
        <dbReference type="SAM" id="MobiDB-lite"/>
    </source>
</evidence>
<gene>
    <name evidence="3" type="ORF">FA10DRAFT_52992</name>
</gene>
<dbReference type="AlphaFoldDB" id="A0A316YFP7"/>
<dbReference type="EMBL" id="KZ819644">
    <property type="protein sequence ID" value="PWN86565.1"/>
    <property type="molecule type" value="Genomic_DNA"/>
</dbReference>
<organism evidence="3 4">
    <name type="scientific">Acaromyces ingoldii</name>
    <dbReference type="NCBI Taxonomy" id="215250"/>
    <lineage>
        <taxon>Eukaryota</taxon>
        <taxon>Fungi</taxon>
        <taxon>Dikarya</taxon>
        <taxon>Basidiomycota</taxon>
        <taxon>Ustilaginomycotina</taxon>
        <taxon>Exobasidiomycetes</taxon>
        <taxon>Exobasidiales</taxon>
        <taxon>Cryptobasidiaceae</taxon>
        <taxon>Acaromyces</taxon>
    </lineage>
</organism>